<sequence>MIVTKFEVNGTKNFVKISFEFNDSVTIPIPEASYGIDLENIDKSTEDSLKSFYITPLNVYHGLNRVSKFYPFKDAITVKEGIKQINFEEKFNNDYRRGIDIYTVTNRYFQV</sequence>
<dbReference type="AlphaFoldDB" id="A0A1I8BV34"/>
<dbReference type="Proteomes" id="UP000095281">
    <property type="component" value="Unplaced"/>
</dbReference>
<keyword evidence="1" id="KW-1185">Reference proteome</keyword>
<organism evidence="1 2">
    <name type="scientific">Meloidogyne hapla</name>
    <name type="common">Root-knot nematode worm</name>
    <dbReference type="NCBI Taxonomy" id="6305"/>
    <lineage>
        <taxon>Eukaryota</taxon>
        <taxon>Metazoa</taxon>
        <taxon>Ecdysozoa</taxon>
        <taxon>Nematoda</taxon>
        <taxon>Chromadorea</taxon>
        <taxon>Rhabditida</taxon>
        <taxon>Tylenchina</taxon>
        <taxon>Tylenchomorpha</taxon>
        <taxon>Tylenchoidea</taxon>
        <taxon>Meloidogynidae</taxon>
        <taxon>Meloidogyninae</taxon>
        <taxon>Meloidogyne</taxon>
    </lineage>
</organism>
<name>A0A1I8BV34_MELHA</name>
<evidence type="ECO:0000313" key="1">
    <source>
        <dbReference type="Proteomes" id="UP000095281"/>
    </source>
</evidence>
<proteinExistence type="predicted"/>
<dbReference type="WBParaSite" id="MhA1_Contig601.frz3.gene6">
    <property type="protein sequence ID" value="MhA1_Contig601.frz3.gene6"/>
    <property type="gene ID" value="MhA1_Contig601.frz3.gene6"/>
</dbReference>
<accession>A0A1I8BV34</accession>
<protein>
    <submittedName>
        <fullName evidence="2">Phage protein</fullName>
    </submittedName>
</protein>
<reference evidence="2" key="1">
    <citation type="submission" date="2016-11" db="UniProtKB">
        <authorList>
            <consortium name="WormBaseParasite"/>
        </authorList>
    </citation>
    <scope>IDENTIFICATION</scope>
</reference>
<evidence type="ECO:0000313" key="2">
    <source>
        <dbReference type="WBParaSite" id="MhA1_Contig601.frz3.gene6"/>
    </source>
</evidence>